<feature type="binding site" evidence="1">
    <location>
        <position position="268"/>
    </location>
    <ligand>
        <name>Mg(2+)</name>
        <dbReference type="ChEBI" id="CHEBI:18420"/>
        <label>1</label>
    </ligand>
</feature>
<feature type="binding site" evidence="1">
    <location>
        <position position="267"/>
    </location>
    <ligand>
        <name>Mg(2+)</name>
        <dbReference type="ChEBI" id="CHEBI:18420"/>
        <label>1</label>
    </ligand>
</feature>
<evidence type="ECO:0000313" key="2">
    <source>
        <dbReference type="EMBL" id="PHN02485.1"/>
    </source>
</evidence>
<dbReference type="InterPro" id="IPR050792">
    <property type="entry name" value="ADP-ribosylglycohydrolase"/>
</dbReference>
<comment type="cofactor">
    <cofactor evidence="1">
        <name>Mg(2+)</name>
        <dbReference type="ChEBI" id="CHEBI:18420"/>
    </cofactor>
    <text evidence="1">Binds 2 magnesium ions per subunit.</text>
</comment>
<protein>
    <recommendedName>
        <fullName evidence="4">Crystallin J1</fullName>
    </recommendedName>
</protein>
<name>A0A2D0N1W1_FLAN2</name>
<keyword evidence="3" id="KW-1185">Reference proteome</keyword>
<dbReference type="EMBL" id="PDUD01000039">
    <property type="protein sequence ID" value="PHN02485.1"/>
    <property type="molecule type" value="Genomic_DNA"/>
</dbReference>
<dbReference type="InterPro" id="IPR036705">
    <property type="entry name" value="Ribosyl_crysJ1_sf"/>
</dbReference>
<organism evidence="2 3">
    <name type="scientific">Flavilitoribacter nigricans (strain ATCC 23147 / DSM 23189 / NBRC 102662 / NCIMB 1420 / SS-2)</name>
    <name type="common">Lewinella nigricans</name>
    <dbReference type="NCBI Taxonomy" id="1122177"/>
    <lineage>
        <taxon>Bacteria</taxon>
        <taxon>Pseudomonadati</taxon>
        <taxon>Bacteroidota</taxon>
        <taxon>Saprospiria</taxon>
        <taxon>Saprospirales</taxon>
        <taxon>Lewinellaceae</taxon>
        <taxon>Flavilitoribacter</taxon>
    </lineage>
</organism>
<dbReference type="SUPFAM" id="SSF101478">
    <property type="entry name" value="ADP-ribosylglycohydrolase"/>
    <property type="match status" value="1"/>
</dbReference>
<comment type="caution">
    <text evidence="2">The sequence shown here is derived from an EMBL/GenBank/DDBJ whole genome shotgun (WGS) entry which is preliminary data.</text>
</comment>
<feature type="binding site" evidence="1">
    <location>
        <position position="53"/>
    </location>
    <ligand>
        <name>Mg(2+)</name>
        <dbReference type="ChEBI" id="CHEBI:18420"/>
        <label>1</label>
    </ligand>
</feature>
<evidence type="ECO:0008006" key="4">
    <source>
        <dbReference type="Google" id="ProtNLM"/>
    </source>
</evidence>
<accession>A0A2D0N1W1</accession>
<evidence type="ECO:0000313" key="3">
    <source>
        <dbReference type="Proteomes" id="UP000223913"/>
    </source>
</evidence>
<dbReference type="Gene3D" id="1.10.4080.10">
    <property type="entry name" value="ADP-ribosylation/Crystallin J1"/>
    <property type="match status" value="1"/>
</dbReference>
<dbReference type="Proteomes" id="UP000223913">
    <property type="component" value="Unassembled WGS sequence"/>
</dbReference>
<dbReference type="AlphaFoldDB" id="A0A2D0N1W1"/>
<evidence type="ECO:0000256" key="1">
    <source>
        <dbReference type="PIRSR" id="PIRSR605502-1"/>
    </source>
</evidence>
<dbReference type="Pfam" id="PF03747">
    <property type="entry name" value="ADP_ribosyl_GH"/>
    <property type="match status" value="1"/>
</dbReference>
<dbReference type="RefSeq" id="WP_099154030.1">
    <property type="nucleotide sequence ID" value="NZ_PDUD01000039.1"/>
</dbReference>
<dbReference type="GO" id="GO:0046872">
    <property type="term" value="F:metal ion binding"/>
    <property type="evidence" value="ECO:0007669"/>
    <property type="project" value="UniProtKB-KW"/>
</dbReference>
<gene>
    <name evidence="2" type="ORF">CRP01_31390</name>
</gene>
<dbReference type="OrthoDB" id="9798107at2"/>
<feature type="binding site" evidence="1">
    <location>
        <position position="51"/>
    </location>
    <ligand>
        <name>Mg(2+)</name>
        <dbReference type="ChEBI" id="CHEBI:18420"/>
        <label>1</label>
    </ligand>
</feature>
<dbReference type="PANTHER" id="PTHR16222">
    <property type="entry name" value="ADP-RIBOSYLGLYCOHYDROLASE"/>
    <property type="match status" value="1"/>
</dbReference>
<dbReference type="InterPro" id="IPR005502">
    <property type="entry name" value="Ribosyl_crysJ1"/>
</dbReference>
<reference evidence="2 3" key="1">
    <citation type="submission" date="2017-10" db="EMBL/GenBank/DDBJ databases">
        <title>The draft genome sequence of Lewinella nigricans NBRC 102662.</title>
        <authorList>
            <person name="Wang K."/>
        </authorList>
    </citation>
    <scope>NUCLEOTIDE SEQUENCE [LARGE SCALE GENOMIC DNA]</scope>
    <source>
        <strain evidence="2 3">NBRC 102662</strain>
    </source>
</reference>
<keyword evidence="1" id="KW-0479">Metal-binding</keyword>
<feature type="binding site" evidence="1">
    <location>
        <position position="265"/>
    </location>
    <ligand>
        <name>Mg(2+)</name>
        <dbReference type="ChEBI" id="CHEBI:18420"/>
        <label>1</label>
    </ligand>
</feature>
<dbReference type="PANTHER" id="PTHR16222:SF12">
    <property type="entry name" value="ADP-RIBOSYLGLYCOHYDROLASE-RELATED"/>
    <property type="match status" value="1"/>
</dbReference>
<feature type="binding site" evidence="1">
    <location>
        <position position="52"/>
    </location>
    <ligand>
        <name>Mg(2+)</name>
        <dbReference type="ChEBI" id="CHEBI:18420"/>
        <label>1</label>
    </ligand>
</feature>
<sequence>MNFLQRTALAARSLKGVSIGDAFGESFFGETDAILSQIQQRRLPPTRWEFTDDTVMAIAVFEQLEACGEIDQDQLARQFAINHDKDVNRGYGATARRILREIGAGGDWRAIAQNVFSGMGSMGNGASMRVSPIGAFHFDDLERVRTLAIRSAEVTHTHVEGISGAIAVAVATALATQIKMNGRSITPEAFIETVAGMLPDSDTRAKIRKSMAIPPDYHIETVKTILGNGSQITAPDTVPFAIWCAAHHLNDFAAALWRAVAALGDRDTIGAIVGGITIMSSAEANVPAAWVDAVEDVETSAFRTGMKQNINDDP</sequence>
<proteinExistence type="predicted"/>
<keyword evidence="1" id="KW-0460">Magnesium</keyword>